<accession>A0A7G9Z4X7</accession>
<feature type="domain" description="Carbohydrate kinase PfkB" evidence="5">
    <location>
        <begin position="18"/>
        <end position="306"/>
    </location>
</feature>
<keyword evidence="2 4" id="KW-0808">Transferase</keyword>
<dbReference type="Pfam" id="PF00294">
    <property type="entry name" value="PfkB"/>
    <property type="match status" value="1"/>
</dbReference>
<dbReference type="SUPFAM" id="SSF53613">
    <property type="entry name" value="Ribokinase-like"/>
    <property type="match status" value="1"/>
</dbReference>
<dbReference type="CDD" id="cd01942">
    <property type="entry name" value="ribokinase_group_A"/>
    <property type="match status" value="1"/>
</dbReference>
<dbReference type="PROSITE" id="PS00584">
    <property type="entry name" value="PFKB_KINASES_2"/>
    <property type="match status" value="1"/>
</dbReference>
<dbReference type="GO" id="GO:0016301">
    <property type="term" value="F:kinase activity"/>
    <property type="evidence" value="ECO:0007669"/>
    <property type="project" value="UniProtKB-KW"/>
</dbReference>
<name>A0A7G9Z4X7_9EURY</name>
<evidence type="ECO:0000256" key="1">
    <source>
        <dbReference type="ARBA" id="ARBA00010688"/>
    </source>
</evidence>
<dbReference type="EC" id="2.7.1.212" evidence="6"/>
<dbReference type="InterPro" id="IPR002139">
    <property type="entry name" value="Ribo/fructo_kinase"/>
</dbReference>
<evidence type="ECO:0000256" key="4">
    <source>
        <dbReference type="RuleBase" id="RU003704"/>
    </source>
</evidence>
<evidence type="ECO:0000256" key="2">
    <source>
        <dbReference type="ARBA" id="ARBA00022679"/>
    </source>
</evidence>
<dbReference type="InterPro" id="IPR011611">
    <property type="entry name" value="PfkB_dom"/>
</dbReference>
<dbReference type="EMBL" id="MT631609">
    <property type="protein sequence ID" value="QNO55311.1"/>
    <property type="molecule type" value="Genomic_DNA"/>
</dbReference>
<protein>
    <submittedName>
        <fullName evidence="6">ADP-dependent ribose-1-phosphate kinase</fullName>
        <ecNumber evidence="6">2.7.1.212</ecNumber>
    </submittedName>
</protein>
<sequence length="311" mass="33874">MDVINLLIYQHQNKMIKKEVVGLGALNYDVLYIVERIAKGGEEMGIQDVKKAPGGSAANTIVALSRLGVDTRFVGLVGTDEEGERILEEFVKEGSETEIRKEAGYTGAAIGFVDAEGERALYIYPGVNDRLGMEHIDIEQINNARFLHTSSFVHTAQLELQCELARRIDPKLSFSPGMLCFKYGLDDLAELIARSEVLFISASELKSLMLSEDYEKGATKLLNIGAKTVCVTLGESGSYVANSTGESYLIDAYPTDVVDTTGAGDAFAAGFLYGLLHEKGIYESGKLGNLAASFCIQEYGCRKGLPYELHL</sequence>
<organism evidence="6">
    <name type="scientific">Candidatus Methanophaga sp. ANME-1 ERB7</name>
    <dbReference type="NCBI Taxonomy" id="2759913"/>
    <lineage>
        <taxon>Archaea</taxon>
        <taxon>Methanobacteriati</taxon>
        <taxon>Methanobacteriota</taxon>
        <taxon>Stenosarchaea group</taxon>
        <taxon>Methanomicrobia</taxon>
        <taxon>Candidatus Methanophagales</taxon>
        <taxon>Candidatus Methanophagaceae</taxon>
        <taxon>Candidatus Methanophaga</taxon>
    </lineage>
</organism>
<dbReference type="PRINTS" id="PR00990">
    <property type="entry name" value="RIBOKINASE"/>
</dbReference>
<dbReference type="PANTHER" id="PTHR10584:SF166">
    <property type="entry name" value="RIBOKINASE"/>
    <property type="match status" value="1"/>
</dbReference>
<dbReference type="Gene3D" id="3.40.1190.20">
    <property type="match status" value="1"/>
</dbReference>
<keyword evidence="3 4" id="KW-0418">Kinase</keyword>
<comment type="similarity">
    <text evidence="1 4">Belongs to the carbohydrate kinase PfkB family.</text>
</comment>
<dbReference type="AlphaFoldDB" id="A0A7G9Z4X7"/>
<dbReference type="GO" id="GO:0006796">
    <property type="term" value="P:phosphate-containing compound metabolic process"/>
    <property type="evidence" value="ECO:0007669"/>
    <property type="project" value="UniProtKB-ARBA"/>
</dbReference>
<evidence type="ECO:0000259" key="5">
    <source>
        <dbReference type="Pfam" id="PF00294"/>
    </source>
</evidence>
<evidence type="ECO:0000313" key="6">
    <source>
        <dbReference type="EMBL" id="QNO55311.1"/>
    </source>
</evidence>
<dbReference type="PANTHER" id="PTHR10584">
    <property type="entry name" value="SUGAR KINASE"/>
    <property type="match status" value="1"/>
</dbReference>
<proteinExistence type="inferred from homology"/>
<reference evidence="6" key="1">
    <citation type="submission" date="2020-06" db="EMBL/GenBank/DDBJ databases">
        <title>Unique genomic features of the anaerobic methanotrophic archaea.</title>
        <authorList>
            <person name="Chadwick G.L."/>
            <person name="Skennerton C.T."/>
            <person name="Laso-Perez R."/>
            <person name="Leu A.O."/>
            <person name="Speth D.R."/>
            <person name="Yu H."/>
            <person name="Morgan-Lang C."/>
            <person name="Hatzenpichler R."/>
            <person name="Goudeau D."/>
            <person name="Malmstrom R."/>
            <person name="Brazelton W.J."/>
            <person name="Woyke T."/>
            <person name="Hallam S.J."/>
            <person name="Tyson G.W."/>
            <person name="Wegener G."/>
            <person name="Boetius A."/>
            <person name="Orphan V."/>
        </authorList>
    </citation>
    <scope>NUCLEOTIDE SEQUENCE</scope>
</reference>
<gene>
    <name evidence="6" type="ORF">NDMCNHHP_00011</name>
</gene>
<dbReference type="InterPro" id="IPR029056">
    <property type="entry name" value="Ribokinase-like"/>
</dbReference>
<dbReference type="InterPro" id="IPR002173">
    <property type="entry name" value="Carboh/pur_kinase_PfkB_CS"/>
</dbReference>
<evidence type="ECO:0000256" key="3">
    <source>
        <dbReference type="ARBA" id="ARBA00022777"/>
    </source>
</evidence>